<gene>
    <name evidence="5" type="ORF">UFOVP1264_86</name>
</gene>
<dbReference type="Gene3D" id="2.70.70.10">
    <property type="entry name" value="Glucose Permease (Domain IIA)"/>
    <property type="match status" value="1"/>
</dbReference>
<dbReference type="GO" id="GO:0042742">
    <property type="term" value="P:defense response to bacterium"/>
    <property type="evidence" value="ECO:0007669"/>
    <property type="project" value="UniProtKB-KW"/>
</dbReference>
<dbReference type="InterPro" id="IPR016047">
    <property type="entry name" value="M23ase_b-sheet_dom"/>
</dbReference>
<protein>
    <submittedName>
        <fullName evidence="5">Peptidase M23</fullName>
    </submittedName>
</protein>
<dbReference type="GO" id="GO:0031640">
    <property type="term" value="P:killing of cells of another organism"/>
    <property type="evidence" value="ECO:0007669"/>
    <property type="project" value="UniProtKB-KW"/>
</dbReference>
<evidence type="ECO:0000313" key="5">
    <source>
        <dbReference type="EMBL" id="CAB4194631.1"/>
    </source>
</evidence>
<organism evidence="5">
    <name type="scientific">uncultured Caudovirales phage</name>
    <dbReference type="NCBI Taxonomy" id="2100421"/>
    <lineage>
        <taxon>Viruses</taxon>
        <taxon>Duplodnaviria</taxon>
        <taxon>Heunggongvirae</taxon>
        <taxon>Uroviricota</taxon>
        <taxon>Caudoviricetes</taxon>
        <taxon>Peduoviridae</taxon>
        <taxon>Maltschvirus</taxon>
        <taxon>Maltschvirus maltsch</taxon>
    </lineage>
</organism>
<accession>A0A6J5RLW0</accession>
<evidence type="ECO:0000256" key="3">
    <source>
        <dbReference type="SAM" id="MobiDB-lite"/>
    </source>
</evidence>
<dbReference type="InterPro" id="IPR050570">
    <property type="entry name" value="Cell_wall_metabolism_enzyme"/>
</dbReference>
<dbReference type="SUPFAM" id="SSF51261">
    <property type="entry name" value="Duplicated hybrid motif"/>
    <property type="match status" value="1"/>
</dbReference>
<feature type="non-terminal residue" evidence="5">
    <location>
        <position position="1"/>
    </location>
</feature>
<dbReference type="GO" id="GO:0004222">
    <property type="term" value="F:metalloendopeptidase activity"/>
    <property type="evidence" value="ECO:0007669"/>
    <property type="project" value="TreeGrafter"/>
</dbReference>
<reference evidence="5" key="1">
    <citation type="submission" date="2020-05" db="EMBL/GenBank/DDBJ databases">
        <authorList>
            <person name="Chiriac C."/>
            <person name="Salcher M."/>
            <person name="Ghai R."/>
            <person name="Kavagutti S V."/>
        </authorList>
    </citation>
    <scope>NUCLEOTIDE SEQUENCE</scope>
</reference>
<keyword evidence="2" id="KW-0081">Bacteriolytic enzyme</keyword>
<evidence type="ECO:0000256" key="1">
    <source>
        <dbReference type="ARBA" id="ARBA00022529"/>
    </source>
</evidence>
<dbReference type="CDD" id="cd12797">
    <property type="entry name" value="M23_peptidase"/>
    <property type="match status" value="1"/>
</dbReference>
<keyword evidence="1" id="KW-0929">Antimicrobial</keyword>
<dbReference type="Pfam" id="PF01551">
    <property type="entry name" value="Peptidase_M23"/>
    <property type="match status" value="1"/>
</dbReference>
<evidence type="ECO:0000259" key="4">
    <source>
        <dbReference type="Pfam" id="PF01551"/>
    </source>
</evidence>
<feature type="domain" description="M23ase beta-sheet core" evidence="4">
    <location>
        <begin position="522"/>
        <end position="626"/>
    </location>
</feature>
<proteinExistence type="predicted"/>
<dbReference type="PANTHER" id="PTHR21666:SF270">
    <property type="entry name" value="MUREIN HYDROLASE ACTIVATOR ENVC"/>
    <property type="match status" value="1"/>
</dbReference>
<dbReference type="PANTHER" id="PTHR21666">
    <property type="entry name" value="PEPTIDASE-RELATED"/>
    <property type="match status" value="1"/>
</dbReference>
<evidence type="ECO:0000256" key="2">
    <source>
        <dbReference type="ARBA" id="ARBA00022638"/>
    </source>
</evidence>
<feature type="region of interest" description="Disordered" evidence="3">
    <location>
        <begin position="593"/>
        <end position="632"/>
    </location>
</feature>
<dbReference type="InterPro" id="IPR011055">
    <property type="entry name" value="Dup_hybrid_motif"/>
</dbReference>
<sequence>SNMPSAISGAAGEEASAAARALADALNAAEDAARNNATTTTEMSDAVQQGLDPLSKSMVALAKAPDSIVAQTNAGKELAKVTLSNNKSAAAAIADLQAQKSTLATSDPKRAAIEAAISAVTTESTVNRSGQQMFERTSGAIEAGKIARAAGPSENPEDEAANRAAIQGEQDAYTERMSFAKQFIMAKRNLDIQFARQEQDAGKNAYRAQRDFNIQAKQQQEDFNKTRKRQAEDLAKTMYSPYERVAPKRVTDAFSTVANIKEQNALLRRQMSNIKALKKLGLSQQAIDMLDLMNPANAFETDRLLADMQSNKGVIAETNAAAKERNKLTKGYVESEDNVGSRRAEEDFKKSMKRAREAMKRGLGDMYADLATGKDRALEDLARMGDDITLTGENWAEKLGEAVSGLPESAKSKMSQNVKNMVGAMAIEFESSFGGKFGEWGIKVGDLGKSWKTVPHGAVAPATGGKGSGSSEWGMGGKPGTIGIVPMMHQLGSGHISKYATGGKGNFSAGWHQQGDIWSGGYHHGQDIAAPSGTPVQSTVLGKLDHIGGNGPESAWAGNYVQMEMMTGQKIMFAHMSQINGDLKREFENNKKDGKDTLVNRGENIGKVGSTGHSTGPHLHVEVRNKPFGDNNATDPRRYMAEGGIATTQLNAVIGEAGAEAVIPLNARGASVLADAMVRYVNNSDVLNSRMQPYASSNHQYNHTQYDQSTQINGPITVQSNDPAEFSRKMAARQRRQRLLQPIGN</sequence>
<name>A0A6J5RLW0_9CAUD</name>
<dbReference type="EMBL" id="LR797213">
    <property type="protein sequence ID" value="CAB4194631.1"/>
    <property type="molecule type" value="Genomic_DNA"/>
</dbReference>